<organism evidence="3 4">
    <name type="scientific">Croceibacterium mercuriale</name>
    <dbReference type="NCBI Taxonomy" id="1572751"/>
    <lineage>
        <taxon>Bacteria</taxon>
        <taxon>Pseudomonadati</taxon>
        <taxon>Pseudomonadota</taxon>
        <taxon>Alphaproteobacteria</taxon>
        <taxon>Sphingomonadales</taxon>
        <taxon>Erythrobacteraceae</taxon>
        <taxon>Croceibacterium</taxon>
    </lineage>
</organism>
<dbReference type="RefSeq" id="WP_039097939.1">
    <property type="nucleotide sequence ID" value="NZ_JTDN01000004.1"/>
</dbReference>
<dbReference type="InterPro" id="IPR006442">
    <property type="entry name" value="Antitoxin_Phd/YefM"/>
</dbReference>
<reference evidence="3 4" key="1">
    <citation type="submission" date="2014-11" db="EMBL/GenBank/DDBJ databases">
        <title>Draft genome sequence of Kirrobacter mercurialis.</title>
        <authorList>
            <person name="Coil D.A."/>
            <person name="Eisen J.A."/>
        </authorList>
    </citation>
    <scope>NUCLEOTIDE SEQUENCE [LARGE SCALE GENOMIC DNA]</scope>
    <source>
        <strain evidence="3 4">Coronado</strain>
    </source>
</reference>
<dbReference type="InterPro" id="IPR036165">
    <property type="entry name" value="YefM-like_sf"/>
</dbReference>
<dbReference type="Pfam" id="PF02604">
    <property type="entry name" value="PhdYeFM_antitox"/>
    <property type="match status" value="1"/>
</dbReference>
<dbReference type="PANTHER" id="PTHR35377">
    <property type="entry name" value="ANTITOXIN VAPB49-RELATED-RELATED"/>
    <property type="match status" value="1"/>
</dbReference>
<dbReference type="SUPFAM" id="SSF143120">
    <property type="entry name" value="YefM-like"/>
    <property type="match status" value="1"/>
</dbReference>
<comment type="similarity">
    <text evidence="1 2">Belongs to the phD/YefM antitoxin family.</text>
</comment>
<dbReference type="NCBIfam" id="TIGR01552">
    <property type="entry name" value="phd_fam"/>
    <property type="match status" value="1"/>
</dbReference>
<keyword evidence="4" id="KW-1185">Reference proteome</keyword>
<protein>
    <recommendedName>
        <fullName evidence="2">Antitoxin</fullName>
    </recommendedName>
</protein>
<name>A0A0B2BRY8_9SPHN</name>
<gene>
    <name evidence="3" type="ORF">PK98_15295</name>
</gene>
<dbReference type="Gene3D" id="3.40.1620.10">
    <property type="entry name" value="YefM-like domain"/>
    <property type="match status" value="1"/>
</dbReference>
<evidence type="ECO:0000313" key="3">
    <source>
        <dbReference type="EMBL" id="KHL24141.1"/>
    </source>
</evidence>
<accession>A0A0B2BRY8</accession>
<comment type="caution">
    <text evidence="3">The sequence shown here is derived from an EMBL/GenBank/DDBJ whole genome shotgun (WGS) entry which is preliminary data.</text>
</comment>
<evidence type="ECO:0000313" key="4">
    <source>
        <dbReference type="Proteomes" id="UP000030988"/>
    </source>
</evidence>
<dbReference type="AlphaFoldDB" id="A0A0B2BRY8"/>
<sequence>METVNIRDAKTHLWRLLAQFADGDSVVIARAGKPVACLVPVEPPAVPAPRRLGFMAGQLRMPDDFDRMGQDEVEALFGGRP</sequence>
<dbReference type="OrthoDB" id="9800503at2"/>
<dbReference type="Proteomes" id="UP000030988">
    <property type="component" value="Unassembled WGS sequence"/>
</dbReference>
<proteinExistence type="inferred from homology"/>
<evidence type="ECO:0000256" key="1">
    <source>
        <dbReference type="ARBA" id="ARBA00009981"/>
    </source>
</evidence>
<comment type="function">
    <text evidence="2">Antitoxin component of a type II toxin-antitoxin (TA) system.</text>
</comment>
<dbReference type="EMBL" id="JTDN01000004">
    <property type="protein sequence ID" value="KHL24141.1"/>
    <property type="molecule type" value="Genomic_DNA"/>
</dbReference>
<dbReference type="STRING" id="1572751.PK98_15295"/>
<dbReference type="InterPro" id="IPR051416">
    <property type="entry name" value="phD-YefM_TA_antitoxins"/>
</dbReference>
<evidence type="ECO:0000256" key="2">
    <source>
        <dbReference type="RuleBase" id="RU362080"/>
    </source>
</evidence>